<feature type="domain" description="Histidine kinase" evidence="10">
    <location>
        <begin position="296"/>
        <end position="385"/>
    </location>
</feature>
<feature type="transmembrane region" description="Helical" evidence="9">
    <location>
        <begin position="41"/>
        <end position="59"/>
    </location>
</feature>
<dbReference type="InterPro" id="IPR005467">
    <property type="entry name" value="His_kinase_dom"/>
</dbReference>
<dbReference type="EMBL" id="JAZGQK010000023">
    <property type="protein sequence ID" value="MEE6261764.1"/>
    <property type="molecule type" value="Genomic_DNA"/>
</dbReference>
<keyword evidence="12" id="KW-1185">Reference proteome</keyword>
<keyword evidence="6 11" id="KW-0418">Kinase</keyword>
<evidence type="ECO:0000256" key="2">
    <source>
        <dbReference type="ARBA" id="ARBA00012438"/>
    </source>
</evidence>
<evidence type="ECO:0000256" key="1">
    <source>
        <dbReference type="ARBA" id="ARBA00000085"/>
    </source>
</evidence>
<evidence type="ECO:0000313" key="11">
    <source>
        <dbReference type="EMBL" id="MEE6261764.1"/>
    </source>
</evidence>
<dbReference type="PROSITE" id="PS50109">
    <property type="entry name" value="HIS_KIN"/>
    <property type="match status" value="1"/>
</dbReference>
<feature type="transmembrane region" description="Helical" evidence="9">
    <location>
        <begin position="12"/>
        <end position="35"/>
    </location>
</feature>
<dbReference type="RefSeq" id="WP_331216852.1">
    <property type="nucleotide sequence ID" value="NZ_JAZGQK010000023.1"/>
</dbReference>
<evidence type="ECO:0000256" key="9">
    <source>
        <dbReference type="SAM" id="Phobius"/>
    </source>
</evidence>
<keyword evidence="7" id="KW-0067">ATP-binding</keyword>
<dbReference type="GO" id="GO:0016301">
    <property type="term" value="F:kinase activity"/>
    <property type="evidence" value="ECO:0007669"/>
    <property type="project" value="UniProtKB-KW"/>
</dbReference>
<evidence type="ECO:0000256" key="3">
    <source>
        <dbReference type="ARBA" id="ARBA00022553"/>
    </source>
</evidence>
<feature type="transmembrane region" description="Helical" evidence="9">
    <location>
        <begin position="145"/>
        <end position="164"/>
    </location>
</feature>
<dbReference type="SUPFAM" id="SSF55874">
    <property type="entry name" value="ATPase domain of HSP90 chaperone/DNA topoisomerase II/histidine kinase"/>
    <property type="match status" value="1"/>
</dbReference>
<feature type="transmembrane region" description="Helical" evidence="9">
    <location>
        <begin position="115"/>
        <end position="133"/>
    </location>
</feature>
<evidence type="ECO:0000259" key="10">
    <source>
        <dbReference type="PROSITE" id="PS50109"/>
    </source>
</evidence>
<evidence type="ECO:0000256" key="6">
    <source>
        <dbReference type="ARBA" id="ARBA00022777"/>
    </source>
</evidence>
<evidence type="ECO:0000256" key="8">
    <source>
        <dbReference type="ARBA" id="ARBA00023012"/>
    </source>
</evidence>
<gene>
    <name evidence="11" type="ORF">V1633_25080</name>
</gene>
<keyword evidence="9" id="KW-1133">Transmembrane helix</keyword>
<evidence type="ECO:0000313" key="12">
    <source>
        <dbReference type="Proteomes" id="UP001332243"/>
    </source>
</evidence>
<evidence type="ECO:0000256" key="7">
    <source>
        <dbReference type="ARBA" id="ARBA00022840"/>
    </source>
</evidence>
<dbReference type="Gene3D" id="1.20.5.1930">
    <property type="match status" value="1"/>
</dbReference>
<dbReference type="Gene3D" id="3.30.565.10">
    <property type="entry name" value="Histidine kinase-like ATPase, C-terminal domain"/>
    <property type="match status" value="1"/>
</dbReference>
<keyword evidence="9" id="KW-0472">Membrane</keyword>
<keyword evidence="8" id="KW-0902">Two-component regulatory system</keyword>
<keyword evidence="5" id="KW-0547">Nucleotide-binding</keyword>
<feature type="transmembrane region" description="Helical" evidence="9">
    <location>
        <begin position="66"/>
        <end position="87"/>
    </location>
</feature>
<reference evidence="11 12" key="1">
    <citation type="submission" date="2024-01" db="EMBL/GenBank/DDBJ databases">
        <title>Genome insights into Plantactinospora sonchi sp. nov.</title>
        <authorList>
            <person name="Wang L."/>
        </authorList>
    </citation>
    <scope>NUCLEOTIDE SEQUENCE [LARGE SCALE GENOMIC DNA]</scope>
    <source>
        <strain evidence="11 12">NEAU-QY2</strain>
    </source>
</reference>
<dbReference type="Pfam" id="PF02518">
    <property type="entry name" value="HATPase_c"/>
    <property type="match status" value="1"/>
</dbReference>
<dbReference type="CDD" id="cd16917">
    <property type="entry name" value="HATPase_UhpB-NarQ-NarX-like"/>
    <property type="match status" value="1"/>
</dbReference>
<keyword evidence="4" id="KW-0808">Transferase</keyword>
<evidence type="ECO:0000256" key="4">
    <source>
        <dbReference type="ARBA" id="ARBA00022679"/>
    </source>
</evidence>
<dbReference type="InterPro" id="IPR050482">
    <property type="entry name" value="Sensor_HK_TwoCompSys"/>
</dbReference>
<dbReference type="Pfam" id="PF07730">
    <property type="entry name" value="HisKA_3"/>
    <property type="match status" value="1"/>
</dbReference>
<dbReference type="PANTHER" id="PTHR24421:SF10">
    <property type="entry name" value="NITRATE_NITRITE SENSOR PROTEIN NARQ"/>
    <property type="match status" value="1"/>
</dbReference>
<dbReference type="EC" id="2.7.13.3" evidence="2"/>
<organism evidence="11 12">
    <name type="scientific">Plantactinospora sonchi</name>
    <dbReference type="NCBI Taxonomy" id="1544735"/>
    <lineage>
        <taxon>Bacteria</taxon>
        <taxon>Bacillati</taxon>
        <taxon>Actinomycetota</taxon>
        <taxon>Actinomycetes</taxon>
        <taxon>Micromonosporales</taxon>
        <taxon>Micromonosporaceae</taxon>
        <taxon>Plantactinospora</taxon>
    </lineage>
</organism>
<sequence length="389" mass="40243">MNVRDRLTRWPVVAAELGLGAVLVVALVGQAAAIVVTWGGAYWLFDSVVGLVVGVVALLRRRHRAWAVAAGLAVAVAALLTAAAAGLPAEPGLAPTLGLAVLVGSAVRALPPVPAAMVVAAGAGVVAATAFAFPASTGGVGGVTVLNAAGLCTALATGLLLRVVDARRRAIAERVRRDERLALARELHDVVAHHVTGIVLQAQAAQLATRRHADTGTLALVTASLAGIETAGSEALAAMRRVVGVLRDTDDAPPASPSPEHLDELVTRFAVPGRPVVRLDRPAGATSWPPEVTSTVYRVVQESLTNISRHAPQASEVTVRVAEDRRQLTVEVVDDAPPVPARRRPHGGYGLVGMRERVETLGGTIRFGPRPGAGWAVQVTLPVGAREPR</sequence>
<dbReference type="InterPro" id="IPR036890">
    <property type="entry name" value="HATPase_C_sf"/>
</dbReference>
<accession>A0ABU7RZ21</accession>
<evidence type="ECO:0000256" key="5">
    <source>
        <dbReference type="ARBA" id="ARBA00022741"/>
    </source>
</evidence>
<keyword evidence="3" id="KW-0597">Phosphoprotein</keyword>
<comment type="caution">
    <text evidence="11">The sequence shown here is derived from an EMBL/GenBank/DDBJ whole genome shotgun (WGS) entry which is preliminary data.</text>
</comment>
<comment type="catalytic activity">
    <reaction evidence="1">
        <text>ATP + protein L-histidine = ADP + protein N-phospho-L-histidine.</text>
        <dbReference type="EC" id="2.7.13.3"/>
    </reaction>
</comment>
<proteinExistence type="predicted"/>
<dbReference type="InterPro" id="IPR003594">
    <property type="entry name" value="HATPase_dom"/>
</dbReference>
<keyword evidence="9" id="KW-0812">Transmembrane</keyword>
<dbReference type="Proteomes" id="UP001332243">
    <property type="component" value="Unassembled WGS sequence"/>
</dbReference>
<protein>
    <recommendedName>
        <fullName evidence="2">histidine kinase</fullName>
        <ecNumber evidence="2">2.7.13.3</ecNumber>
    </recommendedName>
</protein>
<dbReference type="InterPro" id="IPR011712">
    <property type="entry name" value="Sig_transdc_His_kin_sub3_dim/P"/>
</dbReference>
<name>A0ABU7RZ21_9ACTN</name>
<dbReference type="SMART" id="SM00387">
    <property type="entry name" value="HATPase_c"/>
    <property type="match status" value="1"/>
</dbReference>
<dbReference type="PANTHER" id="PTHR24421">
    <property type="entry name" value="NITRATE/NITRITE SENSOR PROTEIN NARX-RELATED"/>
    <property type="match status" value="1"/>
</dbReference>